<evidence type="ECO:0000313" key="3">
    <source>
        <dbReference type="EMBL" id="PZD75262.1"/>
    </source>
</evidence>
<name>A0A2W1JZ97_9CYAN</name>
<evidence type="ECO:0000256" key="1">
    <source>
        <dbReference type="ARBA" id="ARBA00022549"/>
    </source>
</evidence>
<dbReference type="InterPro" id="IPR004155">
    <property type="entry name" value="PBS_lyase_HEAT"/>
</dbReference>
<evidence type="ECO:0000256" key="2">
    <source>
        <dbReference type="ARBA" id="ARBA00022738"/>
    </source>
</evidence>
<dbReference type="InterPro" id="IPR016024">
    <property type="entry name" value="ARM-type_fold"/>
</dbReference>
<dbReference type="AlphaFoldDB" id="A0A2W1JZ97"/>
<proteinExistence type="predicted"/>
<dbReference type="EMBL" id="PQWO01000001">
    <property type="protein sequence ID" value="PZD75262.1"/>
    <property type="molecule type" value="Genomic_DNA"/>
</dbReference>
<organism evidence="3 4">
    <name type="scientific">Acaryochloris thomasi RCC1774</name>
    <dbReference type="NCBI Taxonomy" id="1764569"/>
    <lineage>
        <taxon>Bacteria</taxon>
        <taxon>Bacillati</taxon>
        <taxon>Cyanobacteriota</taxon>
        <taxon>Cyanophyceae</taxon>
        <taxon>Acaryochloridales</taxon>
        <taxon>Acaryochloridaceae</taxon>
        <taxon>Acaryochloris</taxon>
        <taxon>Acaryochloris thomasi</taxon>
    </lineage>
</organism>
<keyword evidence="4" id="KW-1185">Reference proteome</keyword>
<comment type="caution">
    <text evidence="3">The sequence shown here is derived from an EMBL/GenBank/DDBJ whole genome shotgun (WGS) entry which is preliminary data.</text>
</comment>
<evidence type="ECO:0000313" key="4">
    <source>
        <dbReference type="Proteomes" id="UP000248857"/>
    </source>
</evidence>
<evidence type="ECO:0008006" key="5">
    <source>
        <dbReference type="Google" id="ProtNLM"/>
    </source>
</evidence>
<dbReference type="RefSeq" id="WP_233501237.1">
    <property type="nucleotide sequence ID" value="NZ_CAWNWM010000001.1"/>
</dbReference>
<dbReference type="GO" id="GO:0030089">
    <property type="term" value="C:phycobilisome"/>
    <property type="evidence" value="ECO:0007669"/>
    <property type="project" value="UniProtKB-KW"/>
</dbReference>
<dbReference type="Proteomes" id="UP000248857">
    <property type="component" value="Unassembled WGS sequence"/>
</dbReference>
<dbReference type="InterPro" id="IPR011989">
    <property type="entry name" value="ARM-like"/>
</dbReference>
<reference evidence="3 4" key="1">
    <citation type="journal article" date="2018" name="Sci. Rep.">
        <title>A novel species of the marine cyanobacterium Acaryochloris with a unique pigment content and lifestyle.</title>
        <authorList>
            <person name="Partensky F."/>
            <person name="Six C."/>
            <person name="Ratin M."/>
            <person name="Garczarek L."/>
            <person name="Vaulot D."/>
            <person name="Probert I."/>
            <person name="Calteau A."/>
            <person name="Gourvil P."/>
            <person name="Marie D."/>
            <person name="Grebert T."/>
            <person name="Bouchier C."/>
            <person name="Le Panse S."/>
            <person name="Gachenot M."/>
            <person name="Rodriguez F."/>
            <person name="Garrido J.L."/>
        </authorList>
    </citation>
    <scope>NUCLEOTIDE SEQUENCE [LARGE SCALE GENOMIC DNA]</scope>
    <source>
        <strain evidence="3 4">RCC1774</strain>
    </source>
</reference>
<dbReference type="Gene3D" id="1.25.10.10">
    <property type="entry name" value="Leucine-rich Repeat Variant"/>
    <property type="match status" value="2"/>
</dbReference>
<sequence>MGDNVQWDIDLIAGENSMDLPELETCLDSPDPKARMKAITELREYEPAQAVPLLKRRIDDDRFMIRSFVAAGLGTKRNSEGFELLLTMIDKETDHNVIAEAASSLSKFGLQALPHLVKLFEQQTHWLVRISILAGMEDLDDPETLLHLCRLGLDGNDPTVKLAAMANLGRLKETPQMAEALDLACQLAQDTDASIRAQAARLLRHLGGPRAEKALGELRQDPDSQVVKAILEGLFY</sequence>
<accession>A0A2W1JZ97</accession>
<keyword evidence="1" id="KW-0042">Antenna complex</keyword>
<gene>
    <name evidence="3" type="ORF">C1752_00036</name>
</gene>
<dbReference type="GO" id="GO:0016491">
    <property type="term" value="F:oxidoreductase activity"/>
    <property type="evidence" value="ECO:0007669"/>
    <property type="project" value="TreeGrafter"/>
</dbReference>
<dbReference type="PANTHER" id="PTHR12697">
    <property type="entry name" value="PBS LYASE HEAT-LIKE PROTEIN"/>
    <property type="match status" value="1"/>
</dbReference>
<protein>
    <recommendedName>
        <fullName evidence="5">HEAT repeat domain-containing protein</fullName>
    </recommendedName>
</protein>
<dbReference type="PANTHER" id="PTHR12697:SF5">
    <property type="entry name" value="DEOXYHYPUSINE HYDROXYLASE"/>
    <property type="match status" value="1"/>
</dbReference>
<keyword evidence="2" id="KW-0605">Phycobilisome</keyword>
<dbReference type="Pfam" id="PF13646">
    <property type="entry name" value="HEAT_2"/>
    <property type="match status" value="2"/>
</dbReference>
<dbReference type="SMART" id="SM00567">
    <property type="entry name" value="EZ_HEAT"/>
    <property type="match status" value="3"/>
</dbReference>
<dbReference type="SUPFAM" id="SSF48371">
    <property type="entry name" value="ARM repeat"/>
    <property type="match status" value="1"/>
</dbReference>